<reference evidence="13 14" key="1">
    <citation type="submission" date="2023-03" db="EMBL/GenBank/DDBJ databases">
        <title>Host association and intracellularity evolved multiple times independently in the Rickettsiales.</title>
        <authorList>
            <person name="Castelli M."/>
            <person name="Nardi T."/>
            <person name="Gammuto L."/>
            <person name="Bellinzona G."/>
            <person name="Sabaneyeva E."/>
            <person name="Potekhin A."/>
            <person name="Serra V."/>
            <person name="Petroni G."/>
            <person name="Sassera D."/>
        </authorList>
    </citation>
    <scope>NUCLEOTIDE SEQUENCE [LARGE SCALE GENOMIC DNA]</scope>
    <source>
        <strain evidence="13 14">Sr 2-6</strain>
    </source>
</reference>
<comment type="subcellular location">
    <subcellularLocation>
        <location evidence="1 9">Cell inner membrane</location>
        <topology evidence="1 9">Single-pass membrane protein</topology>
    </subcellularLocation>
</comment>
<dbReference type="InterPro" id="IPR058781">
    <property type="entry name" value="HH_AprE-like"/>
</dbReference>
<evidence type="ECO:0000256" key="5">
    <source>
        <dbReference type="ARBA" id="ARBA00022519"/>
    </source>
</evidence>
<evidence type="ECO:0000259" key="11">
    <source>
        <dbReference type="Pfam" id="PF25994"/>
    </source>
</evidence>
<evidence type="ECO:0000256" key="4">
    <source>
        <dbReference type="ARBA" id="ARBA00022475"/>
    </source>
</evidence>
<keyword evidence="8 9" id="KW-0472">Membrane</keyword>
<feature type="domain" description="AprE-like long alpha-helical hairpin" evidence="11">
    <location>
        <begin position="171"/>
        <end position="353"/>
    </location>
</feature>
<evidence type="ECO:0000256" key="8">
    <source>
        <dbReference type="ARBA" id="ARBA00023136"/>
    </source>
</evidence>
<keyword evidence="4 9" id="KW-1003">Cell membrane</keyword>
<dbReference type="Pfam" id="PF26002">
    <property type="entry name" value="Beta-barrel_AprE"/>
    <property type="match status" value="1"/>
</dbReference>
<comment type="caution">
    <text evidence="13">The sequence shown here is derived from an EMBL/GenBank/DDBJ whole genome shotgun (WGS) entry which is preliminary data.</text>
</comment>
<dbReference type="InterPro" id="IPR010129">
    <property type="entry name" value="T1SS_HlyD"/>
</dbReference>
<organism evidence="13 14">
    <name type="scientific">Candidatus Megaera venefica</name>
    <dbReference type="NCBI Taxonomy" id="2055910"/>
    <lineage>
        <taxon>Bacteria</taxon>
        <taxon>Pseudomonadati</taxon>
        <taxon>Pseudomonadota</taxon>
        <taxon>Alphaproteobacteria</taxon>
        <taxon>Rickettsiales</taxon>
        <taxon>Rickettsiaceae</taxon>
        <taxon>Candidatus Megaera</taxon>
    </lineage>
</organism>
<dbReference type="Gene3D" id="2.40.50.100">
    <property type="match status" value="1"/>
</dbReference>
<dbReference type="NCBIfam" id="TIGR01843">
    <property type="entry name" value="type_I_hlyD"/>
    <property type="match status" value="1"/>
</dbReference>
<evidence type="ECO:0000313" key="14">
    <source>
        <dbReference type="Proteomes" id="UP001291687"/>
    </source>
</evidence>
<dbReference type="Proteomes" id="UP001291687">
    <property type="component" value="Unassembled WGS sequence"/>
</dbReference>
<dbReference type="PRINTS" id="PR01490">
    <property type="entry name" value="RTXTOXIND"/>
</dbReference>
<keyword evidence="6 9" id="KW-0812">Transmembrane</keyword>
<dbReference type="EMBL" id="JARJFB010000209">
    <property type="protein sequence ID" value="MEA0971675.1"/>
    <property type="molecule type" value="Genomic_DNA"/>
</dbReference>
<dbReference type="PROSITE" id="PS00543">
    <property type="entry name" value="HLYD_FAMILY"/>
    <property type="match status" value="1"/>
</dbReference>
<sequence length="523" mass="57975">MSDNNNKITPEKMQQLQQLQQLLMQQKAAGEPNKMATGLPFMQKPPSMWTPKGFFIAIIQGMQNSVKFVDQFINLIVKEDGGNANDVVKSAKSPILFGLFVTVFFVILGTIWMATAPLDSAAVAIGTVISSTQKKVINHQEGGVLKAVFVKLGDVVKKGDKLLELDDTKTKSEYENVLNQYRTLLASESRLLAEINNDTEIIYPEFLLKDKSEADVAKIIETQNSLFSSRSKIISAERDSLKQKSKQSKKQIEGYEAKKVALAKTLEVTLDRLDATKKLNAKGFAQKAALLELEAKEASIQSELAIADTEIAKAEQEITKTDIELINIDSKFSTQTLNDLKESQAQLAGHRERFFYLQEALNRVVLKSPVDGVVNNLNFHTIGSSIPPGQTMVEISPINDPLVIEAKIEPKSIDSIAVGLVSKIKFSAFKSRTTPSFTGKVISLSPDLVMDHQRAPGDPLANGYYLARIEIDMDKFKEVANTRKLELHPGMQAEVQIVTGTRTLLRYLLDPLIDAMFKGFKEK</sequence>
<name>A0ABU5NEU5_9RICK</name>
<keyword evidence="10" id="KW-0175">Coiled coil</keyword>
<keyword evidence="3 9" id="KW-0813">Transport</keyword>
<keyword evidence="14" id="KW-1185">Reference proteome</keyword>
<evidence type="ECO:0000256" key="2">
    <source>
        <dbReference type="ARBA" id="ARBA00009477"/>
    </source>
</evidence>
<evidence type="ECO:0000256" key="10">
    <source>
        <dbReference type="SAM" id="Coils"/>
    </source>
</evidence>
<dbReference type="Pfam" id="PF25994">
    <property type="entry name" value="HH_AprE"/>
    <property type="match status" value="1"/>
</dbReference>
<evidence type="ECO:0000259" key="12">
    <source>
        <dbReference type="Pfam" id="PF26002"/>
    </source>
</evidence>
<feature type="domain" description="AprE-like beta-barrel" evidence="12">
    <location>
        <begin position="402"/>
        <end position="500"/>
    </location>
</feature>
<dbReference type="Gene3D" id="2.40.30.170">
    <property type="match status" value="1"/>
</dbReference>
<feature type="coiled-coil region" evidence="10">
    <location>
        <begin position="297"/>
        <end position="324"/>
    </location>
</feature>
<accession>A0ABU5NEU5</accession>
<evidence type="ECO:0000256" key="7">
    <source>
        <dbReference type="ARBA" id="ARBA00022989"/>
    </source>
</evidence>
<comment type="similarity">
    <text evidence="2 9">Belongs to the membrane fusion protein (MFP) (TC 8.A.1) family.</text>
</comment>
<proteinExistence type="inferred from homology"/>
<dbReference type="InterPro" id="IPR058982">
    <property type="entry name" value="Beta-barrel_AprE"/>
</dbReference>
<dbReference type="RefSeq" id="WP_322777588.1">
    <property type="nucleotide sequence ID" value="NZ_JARJFB010000209.1"/>
</dbReference>
<keyword evidence="5 9" id="KW-0997">Cell inner membrane</keyword>
<evidence type="ECO:0000256" key="6">
    <source>
        <dbReference type="ARBA" id="ARBA00022692"/>
    </source>
</evidence>
<protein>
    <recommendedName>
        <fullName evidence="9">Membrane fusion protein (MFP) family protein</fullName>
    </recommendedName>
</protein>
<gene>
    <name evidence="13" type="ORF">Megvenef_01659</name>
</gene>
<keyword evidence="7 9" id="KW-1133">Transmembrane helix</keyword>
<evidence type="ECO:0000256" key="9">
    <source>
        <dbReference type="RuleBase" id="RU365093"/>
    </source>
</evidence>
<dbReference type="PANTHER" id="PTHR30386">
    <property type="entry name" value="MEMBRANE FUSION SUBUNIT OF EMRAB-TOLC MULTIDRUG EFFLUX PUMP"/>
    <property type="match status" value="1"/>
</dbReference>
<feature type="transmembrane region" description="Helical" evidence="9">
    <location>
        <begin position="95"/>
        <end position="114"/>
    </location>
</feature>
<dbReference type="InterPro" id="IPR050739">
    <property type="entry name" value="MFP"/>
</dbReference>
<evidence type="ECO:0000256" key="3">
    <source>
        <dbReference type="ARBA" id="ARBA00022448"/>
    </source>
</evidence>
<dbReference type="InterPro" id="IPR006144">
    <property type="entry name" value="Secretion_HlyD_CS"/>
</dbReference>
<evidence type="ECO:0000256" key="1">
    <source>
        <dbReference type="ARBA" id="ARBA00004377"/>
    </source>
</evidence>
<evidence type="ECO:0000313" key="13">
    <source>
        <dbReference type="EMBL" id="MEA0971675.1"/>
    </source>
</evidence>
<dbReference type="PANTHER" id="PTHR30386:SF17">
    <property type="entry name" value="ALKALINE PROTEASE SECRETION PROTEIN APRE"/>
    <property type="match status" value="1"/>
</dbReference>